<dbReference type="Pfam" id="PF12874">
    <property type="entry name" value="zf-met"/>
    <property type="match status" value="2"/>
</dbReference>
<evidence type="ECO:0000256" key="1">
    <source>
        <dbReference type="PROSITE-ProRule" id="PRU00042"/>
    </source>
</evidence>
<evidence type="ECO:0000259" key="3">
    <source>
        <dbReference type="PROSITE" id="PS50157"/>
    </source>
</evidence>
<dbReference type="Proteomes" id="UP001148018">
    <property type="component" value="Unassembled WGS sequence"/>
</dbReference>
<feature type="region of interest" description="Disordered" evidence="2">
    <location>
        <begin position="1063"/>
        <end position="1234"/>
    </location>
</feature>
<dbReference type="EMBL" id="JANIIK010000112">
    <property type="protein sequence ID" value="KAJ3593398.1"/>
    <property type="molecule type" value="Genomic_DNA"/>
</dbReference>
<feature type="region of interest" description="Disordered" evidence="2">
    <location>
        <begin position="790"/>
        <end position="828"/>
    </location>
</feature>
<keyword evidence="1" id="KW-0863">Zinc-finger</keyword>
<dbReference type="Pfam" id="PF00096">
    <property type="entry name" value="zf-C2H2"/>
    <property type="match status" value="1"/>
</dbReference>
<dbReference type="PANTHER" id="PTHR15021">
    <property type="entry name" value="DISCONNECTED-RELATED"/>
    <property type="match status" value="1"/>
</dbReference>
<evidence type="ECO:0000313" key="5">
    <source>
        <dbReference type="Proteomes" id="UP001148018"/>
    </source>
</evidence>
<sequence length="1314" mass="142066">RLPEHDTPPPPPHPTPPLTRPTPHPTPPLTHPHLTRAPLLALTTPALSCSATRRIARICTPDVTGLSGLGVGGLSGVGERVGPVTVRCSRNIPCPALSVPRLPHLAPACSPPHPSPPDSHYAHPPHPPHLSPRRWASHCCCRVPRAICCTLVNCNCDSFKPGKLKRRQCENCRHGWVAHALSKLKVHHMYQSSQVEIVHSNVVFDICSLMLYGTQAIPVRLKILLDRLFSVLNQPEVIHILNALDWTLQDYIRGYVLQDVAGKVLDRWAIMTFEEEIATLQQFLRFGETKSIVELMALQDKEGQAVLVPSTRTNSDIRTFIERSTPRAAIATSQSLSSSPTLKVEKLGGGGTNVHHFENFINSMAFMLPFQLLGSIPAPLLGSPPGLLGSQHQALHRQSILGGLEQQQQGQQGQRRDDQGPECSGGKESDLPLSQPLAEGSLVGSSSASFTSDLGRSGGDNQMDSLSCGGVTTKMEVDDFPTSDNYSDGSSTPCTPSMSCEMPQMSPESKLRFLDRNGGGGGLGLGGGSLKKGRVYCSACEKTFYDKGTLKIHYNAVHLKIKHKCTIDGCNMVFSSLRSRNRHSANPNPRLHMPMNRNNRDKDLRGGSMSGDEGSEGEKRSEYAASIPISSPECHKSVPSYVVSHVDTSSKLHGSSFPSMGQSGILFPNLKTVQPVLPFYRSLVTPAELAHTPGTLPSLPLLSSSVPLKPTVLPEYCTADLIPKKKSRKSSMPIKIEKEALELDEGKGSCSEDETSIMLNGRKHQEDNGDWREGLMGMERKRNEMRAIYFNEEREREDPGRPSERSPDRETTRGEKQGEGDGREDEVARQAETGVITCASFPFDNQLKENQSRGKRRADDVSLCRVGEEGRMDCERVHAIPGEDKRGEPEGADGERWLTNGGTFQHRESDTCPNNNNNGDDYGCDPGTGHFDSDSGLPHHCELCSKTFKNPYSVKMHYRNVHLKEMHMCTVIGCNAAFPSRRSRDRHSANINLHHKLLTKDKYELSGPFYAPSPISRDREAPVTGALDYCSEQRDRDLLPRDPAGQASVIFRGHNRMGLVFPMSKMADPPSEHTEVSPSEDMDRDEVGGAGGSGGRGGGVGGGGVDGEAVLDLSTTSTSSAATAAAQRGAPGGVLMRSSWDSDGAGSEEEGGEGLREDEEEGEGEEEDEGDTSALPMEFSDESCDGLGAVKPGTGDEEEEGEEEAGDRTPGEGGGGGGGGMGGPHQGGLLHTGGGGGGGVGSPITCHICHKVYSNKGTFRAHYKTVHLRLLHKCKVPGCDTSFSSVRSRNRHSQNPNLHRNMAVGSATPLLNQE</sequence>
<feature type="compositionally biased region" description="Polar residues" evidence="2">
    <location>
        <begin position="482"/>
        <end position="498"/>
    </location>
</feature>
<feature type="compositionally biased region" description="Gly residues" evidence="2">
    <location>
        <begin position="1088"/>
        <end position="1106"/>
    </location>
</feature>
<feature type="non-terminal residue" evidence="4">
    <location>
        <position position="1314"/>
    </location>
</feature>
<feature type="domain" description="C2H2-type" evidence="3">
    <location>
        <begin position="535"/>
        <end position="563"/>
    </location>
</feature>
<name>A0A9Q0ID66_9TELE</name>
<keyword evidence="1" id="KW-0862">Zinc</keyword>
<keyword evidence="5" id="KW-1185">Reference proteome</keyword>
<feature type="domain" description="C2H2-type" evidence="3">
    <location>
        <begin position="939"/>
        <end position="967"/>
    </location>
</feature>
<feature type="compositionally biased region" description="Polar residues" evidence="2">
    <location>
        <begin position="443"/>
        <end position="465"/>
    </location>
</feature>
<dbReference type="InterPro" id="IPR013087">
    <property type="entry name" value="Znf_C2H2_type"/>
</dbReference>
<feature type="region of interest" description="Disordered" evidence="2">
    <location>
        <begin position="743"/>
        <end position="778"/>
    </location>
</feature>
<dbReference type="GO" id="GO:0006356">
    <property type="term" value="P:regulation of transcription by RNA polymerase I"/>
    <property type="evidence" value="ECO:0007669"/>
    <property type="project" value="TreeGrafter"/>
</dbReference>
<dbReference type="InterPro" id="IPR040436">
    <property type="entry name" value="Disconnected-like"/>
</dbReference>
<feature type="region of interest" description="Disordered" evidence="2">
    <location>
        <begin position="1"/>
        <end position="33"/>
    </location>
</feature>
<dbReference type="OrthoDB" id="10070972at2759"/>
<gene>
    <name evidence="4" type="ORF">NHX12_005733</name>
</gene>
<dbReference type="PROSITE" id="PS50157">
    <property type="entry name" value="ZINC_FINGER_C2H2_2"/>
    <property type="match status" value="3"/>
</dbReference>
<feature type="compositionally biased region" description="Gly residues" evidence="2">
    <location>
        <begin position="1211"/>
        <end position="1234"/>
    </location>
</feature>
<evidence type="ECO:0000313" key="4">
    <source>
        <dbReference type="EMBL" id="KAJ3593398.1"/>
    </source>
</evidence>
<keyword evidence="1" id="KW-0479">Metal-binding</keyword>
<feature type="compositionally biased region" description="Polar residues" evidence="2">
    <location>
        <begin position="1285"/>
        <end position="1298"/>
    </location>
</feature>
<dbReference type="SMART" id="SM00355">
    <property type="entry name" value="ZnF_C2H2"/>
    <property type="match status" value="6"/>
</dbReference>
<dbReference type="GO" id="GO:0008270">
    <property type="term" value="F:zinc ion binding"/>
    <property type="evidence" value="ECO:0007669"/>
    <property type="project" value="UniProtKB-KW"/>
</dbReference>
<feature type="compositionally biased region" description="Low complexity" evidence="2">
    <location>
        <begin position="1107"/>
        <end position="1126"/>
    </location>
</feature>
<dbReference type="Gene3D" id="3.30.160.60">
    <property type="entry name" value="Classic Zinc Finger"/>
    <property type="match status" value="3"/>
</dbReference>
<evidence type="ECO:0000256" key="2">
    <source>
        <dbReference type="SAM" id="MobiDB-lite"/>
    </source>
</evidence>
<comment type="caution">
    <text evidence="4">The sequence shown here is derived from an EMBL/GenBank/DDBJ whole genome shotgun (WGS) entry which is preliminary data.</text>
</comment>
<feature type="region of interest" description="Disordered" evidence="2">
    <location>
        <begin position="405"/>
        <end position="503"/>
    </location>
</feature>
<feature type="compositionally biased region" description="Acidic residues" evidence="2">
    <location>
        <begin position="1195"/>
        <end position="1205"/>
    </location>
</feature>
<reference evidence="4" key="1">
    <citation type="submission" date="2022-07" db="EMBL/GenBank/DDBJ databases">
        <title>Chromosome-level genome of Muraenolepis orangiensis.</title>
        <authorList>
            <person name="Kim J."/>
        </authorList>
    </citation>
    <scope>NUCLEOTIDE SEQUENCE</scope>
    <source>
        <strain evidence="4">KU_S4_2022</strain>
        <tissue evidence="4">Muscle</tissue>
    </source>
</reference>
<organism evidence="4 5">
    <name type="scientific">Muraenolepis orangiensis</name>
    <name type="common">Patagonian moray cod</name>
    <dbReference type="NCBI Taxonomy" id="630683"/>
    <lineage>
        <taxon>Eukaryota</taxon>
        <taxon>Metazoa</taxon>
        <taxon>Chordata</taxon>
        <taxon>Craniata</taxon>
        <taxon>Vertebrata</taxon>
        <taxon>Euteleostomi</taxon>
        <taxon>Actinopterygii</taxon>
        <taxon>Neopterygii</taxon>
        <taxon>Teleostei</taxon>
        <taxon>Neoteleostei</taxon>
        <taxon>Acanthomorphata</taxon>
        <taxon>Zeiogadaria</taxon>
        <taxon>Gadariae</taxon>
        <taxon>Gadiformes</taxon>
        <taxon>Muraenolepidoidei</taxon>
        <taxon>Muraenolepididae</taxon>
        <taxon>Muraenolepis</taxon>
    </lineage>
</organism>
<dbReference type="PANTHER" id="PTHR15021:SF1">
    <property type="entry name" value="ZINC FINGER PROTEIN BASONUCLIN-1"/>
    <property type="match status" value="1"/>
</dbReference>
<dbReference type="PROSITE" id="PS00028">
    <property type="entry name" value="ZINC_FINGER_C2H2_1"/>
    <property type="match status" value="3"/>
</dbReference>
<feature type="compositionally biased region" description="Basic and acidic residues" evidence="2">
    <location>
        <begin position="414"/>
        <end position="430"/>
    </location>
</feature>
<feature type="region of interest" description="Disordered" evidence="2">
    <location>
        <begin position="580"/>
        <end position="623"/>
    </location>
</feature>
<feature type="compositionally biased region" description="Acidic residues" evidence="2">
    <location>
        <begin position="1146"/>
        <end position="1171"/>
    </location>
</feature>
<feature type="compositionally biased region" description="Pro residues" evidence="2">
    <location>
        <begin position="8"/>
        <end position="30"/>
    </location>
</feature>
<feature type="region of interest" description="Disordered" evidence="2">
    <location>
        <begin position="1285"/>
        <end position="1314"/>
    </location>
</feature>
<proteinExistence type="predicted"/>
<feature type="compositionally biased region" description="Basic and acidic residues" evidence="2">
    <location>
        <begin position="763"/>
        <end position="778"/>
    </location>
</feature>
<feature type="domain" description="C2H2-type" evidence="3">
    <location>
        <begin position="1244"/>
        <end position="1267"/>
    </location>
</feature>
<protein>
    <recommendedName>
        <fullName evidence="3">C2H2-type domain-containing protein</fullName>
    </recommendedName>
</protein>
<accession>A0A9Q0ID66</accession>
<dbReference type="GO" id="GO:0005634">
    <property type="term" value="C:nucleus"/>
    <property type="evidence" value="ECO:0007669"/>
    <property type="project" value="TreeGrafter"/>
</dbReference>